<evidence type="ECO:0000256" key="1">
    <source>
        <dbReference type="ARBA" id="ARBA00022741"/>
    </source>
</evidence>
<proteinExistence type="predicted"/>
<dbReference type="RefSeq" id="WP_154593011.1">
    <property type="nucleotide sequence ID" value="NZ_WLVL01000023.1"/>
</dbReference>
<keyword evidence="2" id="KW-0067">ATP-binding</keyword>
<dbReference type="EMBL" id="WLVL01000023">
    <property type="protein sequence ID" value="MTB71693.1"/>
    <property type="molecule type" value="Genomic_DNA"/>
</dbReference>
<accession>A0A6I3IGB5</accession>
<dbReference type="GO" id="GO:0005524">
    <property type="term" value="F:ATP binding"/>
    <property type="evidence" value="ECO:0007669"/>
    <property type="project" value="UniProtKB-KW"/>
</dbReference>
<dbReference type="Pfam" id="PF00501">
    <property type="entry name" value="AMP-binding"/>
    <property type="match status" value="1"/>
</dbReference>
<reference evidence="4 5" key="1">
    <citation type="submission" date="2019-11" db="EMBL/GenBank/DDBJ databases">
        <title>Whole genome sequencing identifies a novel species of the genus Arsenicicoccus isolated from human blood.</title>
        <authorList>
            <person name="Jeong J.H."/>
            <person name="Kweon O.J."/>
            <person name="Kim H.R."/>
            <person name="Kim T.-H."/>
            <person name="Ha S.-M."/>
            <person name="Lee M.-K."/>
        </authorList>
    </citation>
    <scope>NUCLEOTIDE SEQUENCE [LARGE SCALE GENOMIC DNA]</scope>
    <source>
        <strain evidence="4 5">MKL-02</strain>
    </source>
</reference>
<evidence type="ECO:0000313" key="4">
    <source>
        <dbReference type="EMBL" id="MTB71693.1"/>
    </source>
</evidence>
<dbReference type="SUPFAM" id="SSF56801">
    <property type="entry name" value="Acetyl-CoA synthetase-like"/>
    <property type="match status" value="1"/>
</dbReference>
<comment type="caution">
    <text evidence="4">The sequence shown here is derived from an EMBL/GenBank/DDBJ whole genome shotgun (WGS) entry which is preliminary data.</text>
</comment>
<organism evidence="4 5">
    <name type="scientific">Arsenicicoccus cauae</name>
    <dbReference type="NCBI Taxonomy" id="2663847"/>
    <lineage>
        <taxon>Bacteria</taxon>
        <taxon>Bacillati</taxon>
        <taxon>Actinomycetota</taxon>
        <taxon>Actinomycetes</taxon>
        <taxon>Micrococcales</taxon>
        <taxon>Intrasporangiaceae</taxon>
        <taxon>Arsenicicoccus</taxon>
    </lineage>
</organism>
<dbReference type="PANTHER" id="PTHR43272">
    <property type="entry name" value="LONG-CHAIN-FATTY-ACID--COA LIGASE"/>
    <property type="match status" value="1"/>
</dbReference>
<keyword evidence="1" id="KW-0547">Nucleotide-binding</keyword>
<name>A0A6I3IGB5_9MICO</name>
<gene>
    <name evidence="4" type="ORF">GGG17_06860</name>
</gene>
<dbReference type="Gene3D" id="3.40.50.12780">
    <property type="entry name" value="N-terminal domain of ligase-like"/>
    <property type="match status" value="1"/>
</dbReference>
<evidence type="ECO:0000259" key="3">
    <source>
        <dbReference type="Pfam" id="PF00501"/>
    </source>
</evidence>
<dbReference type="GO" id="GO:0004467">
    <property type="term" value="F:long-chain fatty acid-CoA ligase activity"/>
    <property type="evidence" value="ECO:0007669"/>
    <property type="project" value="TreeGrafter"/>
</dbReference>
<keyword evidence="5" id="KW-1185">Reference proteome</keyword>
<dbReference type="InterPro" id="IPR042099">
    <property type="entry name" value="ANL_N_sf"/>
</dbReference>
<evidence type="ECO:0000313" key="5">
    <source>
        <dbReference type="Proteomes" id="UP000431092"/>
    </source>
</evidence>
<dbReference type="AlphaFoldDB" id="A0A6I3IGB5"/>
<dbReference type="PANTHER" id="PTHR43272:SF33">
    <property type="entry name" value="AMP-BINDING DOMAIN-CONTAINING PROTEIN-RELATED"/>
    <property type="match status" value="1"/>
</dbReference>
<sequence>MTEHLAALVLARADAHPDAVALRGRTDEGWAQLTYADLAAQVRHVSHGLIATGLHPGDAVAIIADNRPEWLVTELAVVAAAGVVVRLGPATPVEELAVVLRETEARAAFVAGDVLVDSMRRLSGRLPSLRVVVCFDENPSVVPLLDDFVGLSFGNAVDDLGAEVGTHGTFSFDRVLAAPFDIATAAEAARRRDAWSPDDIAFIDYTVGGAGELRGVVHTHRSALTTVKAIAEALQVTEPLHEVTTLPLHHSVQHGSSLIALLSGGSVSCVGDPDDVRDAIRELRPTMLMTSFPVLRRLVDEALERAGDELPLGATLVPWCRRVSVADSARRAEQRGAGSVLDELRLRTARLLVGTRVARELGGPKALFLVAGVGAPPEVMSLLETAGLPAYRCWGPLESGVLATVNAPHAAKDGSVGRPLSCLSLRIDDDGQVLLAGPGLMRGYFGLPAETARVLRDGWLHTGQIGRVDDDGYLHLTSRLDDRIVTESLRYVSPQVVEERLRSMPIIADVVVVGDGRPCLTAIVEADVDLARQVRLAGGDHSLADDEALATDPLVVRAVGDAIRLANASLSPDQCIQGFRLTASPLGRLGGPAAAGFMRRQRVERECAAAIEEMYSSLAIAPSRR</sequence>
<protein>
    <submittedName>
        <fullName evidence="4">AMP-binding protein</fullName>
    </submittedName>
</protein>
<dbReference type="GO" id="GO:0016020">
    <property type="term" value="C:membrane"/>
    <property type="evidence" value="ECO:0007669"/>
    <property type="project" value="TreeGrafter"/>
</dbReference>
<evidence type="ECO:0000256" key="2">
    <source>
        <dbReference type="ARBA" id="ARBA00022840"/>
    </source>
</evidence>
<feature type="domain" description="AMP-dependent synthetase/ligase" evidence="3">
    <location>
        <begin position="12"/>
        <end position="445"/>
    </location>
</feature>
<dbReference type="InterPro" id="IPR000873">
    <property type="entry name" value="AMP-dep_synth/lig_dom"/>
</dbReference>
<dbReference type="Pfam" id="PF23562">
    <property type="entry name" value="AMP-binding_C_3"/>
    <property type="match status" value="1"/>
</dbReference>
<dbReference type="Proteomes" id="UP000431092">
    <property type="component" value="Unassembled WGS sequence"/>
</dbReference>